<reference evidence="2" key="1">
    <citation type="submission" date="2016-07" db="EMBL/GenBank/DDBJ databases">
        <title>De novo transcriptome assembly of four accessions of the metal hyperaccumulator plant Noccaea caerulescens.</title>
        <authorList>
            <person name="Blande D."/>
            <person name="Halimaa P."/>
            <person name="Tervahauta A.I."/>
            <person name="Aarts M.G."/>
            <person name="Karenlampi S.O."/>
        </authorList>
    </citation>
    <scope>NUCLEOTIDE SEQUENCE</scope>
</reference>
<sequence>MDSTNSSYVDLLTSQQNSFSQGIDLESTEVPFYFQSPDAPVLEAKTHKGRRKWSPAEDNVLISAWLNTSKDAIVGNQQKGGTFWKRIAAYFASSPKLSGLPPREPSLCKQRWQKITKLRLV</sequence>
<dbReference type="PROSITE" id="PS50090">
    <property type="entry name" value="MYB_LIKE"/>
    <property type="match status" value="1"/>
</dbReference>
<dbReference type="AlphaFoldDB" id="A0A1J3GCX0"/>
<evidence type="ECO:0000313" key="2">
    <source>
        <dbReference type="EMBL" id="JAU53987.1"/>
    </source>
</evidence>
<keyword evidence="2" id="KW-0808">Transferase</keyword>
<dbReference type="EMBL" id="GEVL01023354">
    <property type="protein sequence ID" value="JAU53987.1"/>
    <property type="molecule type" value="Transcribed_RNA"/>
</dbReference>
<feature type="domain" description="Myb-like" evidence="1">
    <location>
        <begin position="45"/>
        <end position="116"/>
    </location>
</feature>
<dbReference type="InterPro" id="IPR009057">
    <property type="entry name" value="Homeodomain-like_sf"/>
</dbReference>
<evidence type="ECO:0000259" key="1">
    <source>
        <dbReference type="PROSITE" id="PS50090"/>
    </source>
</evidence>
<dbReference type="CDD" id="cd00167">
    <property type="entry name" value="SANT"/>
    <property type="match status" value="1"/>
</dbReference>
<dbReference type="GO" id="GO:0016740">
    <property type="term" value="F:transferase activity"/>
    <property type="evidence" value="ECO:0007669"/>
    <property type="project" value="UniProtKB-KW"/>
</dbReference>
<name>A0A1J3GCX0_NOCCA</name>
<dbReference type="Pfam" id="PF13837">
    <property type="entry name" value="Myb_DNA-bind_4"/>
    <property type="match status" value="1"/>
</dbReference>
<organism evidence="2">
    <name type="scientific">Noccaea caerulescens</name>
    <name type="common">Alpine penny-cress</name>
    <name type="synonym">Thlaspi caerulescens</name>
    <dbReference type="NCBI Taxonomy" id="107243"/>
    <lineage>
        <taxon>Eukaryota</taxon>
        <taxon>Viridiplantae</taxon>
        <taxon>Streptophyta</taxon>
        <taxon>Embryophyta</taxon>
        <taxon>Tracheophyta</taxon>
        <taxon>Spermatophyta</taxon>
        <taxon>Magnoliopsida</taxon>
        <taxon>eudicotyledons</taxon>
        <taxon>Gunneridae</taxon>
        <taxon>Pentapetalae</taxon>
        <taxon>rosids</taxon>
        <taxon>malvids</taxon>
        <taxon>Brassicales</taxon>
        <taxon>Brassicaceae</taxon>
        <taxon>Coluteocarpeae</taxon>
        <taxon>Noccaea</taxon>
    </lineage>
</organism>
<dbReference type="InterPro" id="IPR001005">
    <property type="entry name" value="SANT/Myb"/>
</dbReference>
<accession>A0A1J3GCX0</accession>
<dbReference type="PANTHER" id="PTHR45023:SF4">
    <property type="entry name" value="GLYCINE-RICH PROTEIN-RELATED"/>
    <property type="match status" value="1"/>
</dbReference>
<gene>
    <name evidence="2" type="ORF">LE_TR4556_c22_g1_i1_g.15759</name>
</gene>
<dbReference type="Gene3D" id="1.10.10.60">
    <property type="entry name" value="Homeodomain-like"/>
    <property type="match status" value="1"/>
</dbReference>
<dbReference type="InterPro" id="IPR044822">
    <property type="entry name" value="Myb_DNA-bind_4"/>
</dbReference>
<dbReference type="PANTHER" id="PTHR45023">
    <property type="match status" value="1"/>
</dbReference>
<proteinExistence type="predicted"/>
<protein>
    <submittedName>
        <fullName evidence="2">Glutathione S-transferase T3</fullName>
    </submittedName>
</protein>
<dbReference type="SUPFAM" id="SSF46689">
    <property type="entry name" value="Homeodomain-like"/>
    <property type="match status" value="1"/>
</dbReference>